<comment type="pathway">
    <text evidence="1 8">Purine metabolism; guanine degradation; xanthine from guanine: step 1/1.</text>
</comment>
<evidence type="ECO:0000256" key="5">
    <source>
        <dbReference type="ARBA" id="ARBA00022801"/>
    </source>
</evidence>
<dbReference type="Gene3D" id="2.30.40.10">
    <property type="entry name" value="Urease, subunit C, domain 1"/>
    <property type="match status" value="1"/>
</dbReference>
<evidence type="ECO:0000256" key="3">
    <source>
        <dbReference type="ARBA" id="ARBA00012781"/>
    </source>
</evidence>
<dbReference type="NCBIfam" id="NF006679">
    <property type="entry name" value="PRK09228.1"/>
    <property type="match status" value="1"/>
</dbReference>
<evidence type="ECO:0000313" key="11">
    <source>
        <dbReference type="Proteomes" id="UP001500547"/>
    </source>
</evidence>
<dbReference type="RefSeq" id="WP_345532707.1">
    <property type="nucleotide sequence ID" value="NZ_BAABLD010000008.1"/>
</dbReference>
<dbReference type="NCBIfam" id="TIGR02967">
    <property type="entry name" value="guan_deamin"/>
    <property type="match status" value="1"/>
</dbReference>
<dbReference type="Gene3D" id="3.20.20.140">
    <property type="entry name" value="Metal-dependent hydrolases"/>
    <property type="match status" value="1"/>
</dbReference>
<gene>
    <name evidence="10" type="primary">guaD</name>
    <name evidence="10" type="ORF">GCM10025770_19230</name>
</gene>
<accession>A0ABP9QNB1</accession>
<dbReference type="PANTHER" id="PTHR11271:SF6">
    <property type="entry name" value="GUANINE DEAMINASE"/>
    <property type="match status" value="1"/>
</dbReference>
<keyword evidence="6 8" id="KW-0862">Zinc</keyword>
<evidence type="ECO:0000256" key="2">
    <source>
        <dbReference type="ARBA" id="ARBA00006745"/>
    </source>
</evidence>
<dbReference type="InterPro" id="IPR006680">
    <property type="entry name" value="Amidohydro-rel"/>
</dbReference>
<feature type="domain" description="Amidohydrolase-related" evidence="9">
    <location>
        <begin position="76"/>
        <end position="435"/>
    </location>
</feature>
<dbReference type="EC" id="3.5.4.3" evidence="3 7"/>
<evidence type="ECO:0000259" key="9">
    <source>
        <dbReference type="Pfam" id="PF01979"/>
    </source>
</evidence>
<evidence type="ECO:0000256" key="6">
    <source>
        <dbReference type="ARBA" id="ARBA00022833"/>
    </source>
</evidence>
<dbReference type="InterPro" id="IPR051607">
    <property type="entry name" value="Metallo-dep_hydrolases"/>
</dbReference>
<comment type="cofactor">
    <cofactor evidence="8">
        <name>Zn(2+)</name>
        <dbReference type="ChEBI" id="CHEBI:29105"/>
    </cofactor>
    <text evidence="8">Binds 1 zinc ion per subunit.</text>
</comment>
<reference evidence="11" key="1">
    <citation type="journal article" date="2019" name="Int. J. Syst. Evol. Microbiol.">
        <title>The Global Catalogue of Microorganisms (GCM) 10K type strain sequencing project: providing services to taxonomists for standard genome sequencing and annotation.</title>
        <authorList>
            <consortium name="The Broad Institute Genomics Platform"/>
            <consortium name="The Broad Institute Genome Sequencing Center for Infectious Disease"/>
            <person name="Wu L."/>
            <person name="Ma J."/>
        </authorList>
    </citation>
    <scope>NUCLEOTIDE SEQUENCE [LARGE SCALE GENOMIC DNA]</scope>
    <source>
        <strain evidence="11">JCM 18715</strain>
    </source>
</reference>
<evidence type="ECO:0000256" key="7">
    <source>
        <dbReference type="NCBIfam" id="TIGR02967"/>
    </source>
</evidence>
<dbReference type="Pfam" id="PF01979">
    <property type="entry name" value="Amidohydro_1"/>
    <property type="match status" value="1"/>
</dbReference>
<name>A0ABP9QNB1_9RHOO</name>
<sequence>MNPHVHATLVRGRILHFFADPGEDSDPASWQYIEDGALLIDGGVVRDCGEWDKVLAALPQHTRHTARLIDHRGKLIVPGFVDTHVHYPQMRVLGSYGRQLLDWLNDYTFPAEASFADPAVAERTAKFFVDRLLAHGTTTASVYATVHAHSVDAFFSAAEAKRLRMLCGKVMMDRHCPDNLRDTADSSARDCSALIERWHGKGRLRYCVTPRFAITSTPAQLQVAGELYASRPDLHVQSHLSENLAEIAFVRELFPDSAHYLDVYDRFGLLGPRAIYGHGIHLSDAELARLAASQTTIAFCPTSNRFLGSGHFDYRRTAAAGVSVGLASDVGGGTSLSMLRTMGAGYEVSQMLQAPTPVMRSWYGATLGGAQALGLEGFIGNFAIGKEADFVVLDTQAIPELAFRVAHANALTEQLFALMVLGDERCVAATWVLGEPAYQAGAVA</sequence>
<keyword evidence="4 8" id="KW-0479">Metal-binding</keyword>
<keyword evidence="11" id="KW-1185">Reference proteome</keyword>
<organism evidence="10 11">
    <name type="scientific">Viridibacterium curvum</name>
    <dbReference type="NCBI Taxonomy" id="1101404"/>
    <lineage>
        <taxon>Bacteria</taxon>
        <taxon>Pseudomonadati</taxon>
        <taxon>Pseudomonadota</taxon>
        <taxon>Betaproteobacteria</taxon>
        <taxon>Rhodocyclales</taxon>
        <taxon>Rhodocyclaceae</taxon>
        <taxon>Viridibacterium</taxon>
    </lineage>
</organism>
<comment type="catalytic activity">
    <reaction evidence="8">
        <text>guanine + H2O + H(+) = xanthine + NH4(+)</text>
        <dbReference type="Rhea" id="RHEA:14665"/>
        <dbReference type="ChEBI" id="CHEBI:15377"/>
        <dbReference type="ChEBI" id="CHEBI:15378"/>
        <dbReference type="ChEBI" id="CHEBI:16235"/>
        <dbReference type="ChEBI" id="CHEBI:17712"/>
        <dbReference type="ChEBI" id="CHEBI:28938"/>
        <dbReference type="EC" id="3.5.4.3"/>
    </reaction>
</comment>
<dbReference type="PANTHER" id="PTHR11271">
    <property type="entry name" value="GUANINE DEAMINASE"/>
    <property type="match status" value="1"/>
</dbReference>
<dbReference type="CDD" id="cd01303">
    <property type="entry name" value="GDEase"/>
    <property type="match status" value="1"/>
</dbReference>
<dbReference type="EMBL" id="BAABLD010000008">
    <property type="protein sequence ID" value="GAA5164763.1"/>
    <property type="molecule type" value="Genomic_DNA"/>
</dbReference>
<keyword evidence="5 8" id="KW-0378">Hydrolase</keyword>
<evidence type="ECO:0000313" key="10">
    <source>
        <dbReference type="EMBL" id="GAA5164763.1"/>
    </source>
</evidence>
<dbReference type="InterPro" id="IPR014311">
    <property type="entry name" value="Guanine_deaminase"/>
</dbReference>
<dbReference type="SUPFAM" id="SSF51556">
    <property type="entry name" value="Metallo-dependent hydrolases"/>
    <property type="match status" value="1"/>
</dbReference>
<dbReference type="SUPFAM" id="SSF51338">
    <property type="entry name" value="Composite domain of metallo-dependent hydrolases"/>
    <property type="match status" value="1"/>
</dbReference>
<evidence type="ECO:0000256" key="4">
    <source>
        <dbReference type="ARBA" id="ARBA00022723"/>
    </source>
</evidence>
<evidence type="ECO:0000256" key="8">
    <source>
        <dbReference type="RuleBase" id="RU366009"/>
    </source>
</evidence>
<comment type="function">
    <text evidence="8">Catalyzes the hydrolytic deamination of guanine, producing xanthine and ammonia.</text>
</comment>
<dbReference type="Proteomes" id="UP001500547">
    <property type="component" value="Unassembled WGS sequence"/>
</dbReference>
<evidence type="ECO:0000256" key="1">
    <source>
        <dbReference type="ARBA" id="ARBA00004984"/>
    </source>
</evidence>
<comment type="similarity">
    <text evidence="2 8">Belongs to the metallo-dependent hydrolases superfamily. ATZ/TRZ family.</text>
</comment>
<comment type="caution">
    <text evidence="10">The sequence shown here is derived from an EMBL/GenBank/DDBJ whole genome shotgun (WGS) entry which is preliminary data.</text>
</comment>
<dbReference type="InterPro" id="IPR011059">
    <property type="entry name" value="Metal-dep_hydrolase_composite"/>
</dbReference>
<protein>
    <recommendedName>
        <fullName evidence="3 7">Guanine deaminase</fullName>
        <shortName evidence="8">Guanase</shortName>
        <ecNumber evidence="3 7">3.5.4.3</ecNumber>
    </recommendedName>
    <alternativeName>
        <fullName evidence="8">Guanine aminohydrolase</fullName>
    </alternativeName>
</protein>
<dbReference type="InterPro" id="IPR032466">
    <property type="entry name" value="Metal_Hydrolase"/>
</dbReference>
<proteinExistence type="inferred from homology"/>